<dbReference type="Pfam" id="PF22960">
    <property type="entry name" value="WHD_UBR1"/>
    <property type="match status" value="1"/>
</dbReference>
<dbReference type="InterPro" id="IPR039164">
    <property type="entry name" value="UBR1-like"/>
</dbReference>
<sequence>MDTKQVLPDDLLESVRKTVATVLDFILETCLFSPPRWSAQAFDLESIKKEALLSGRCISPDEVEQTTYACVLWNDEYYNFDEAITQIQSATGCSDEMATQTINNVHNHGRAIVDISTDIERLINIVSTLSSIGLHVTIRSGRDTFREEVVGMLLDWLKELCSTQPGEVSTILMQIVGDQLRETWKNESVDIREVLEALHFIPQDIVKFDLLLLYDACLWKEAKATLKEFYFLIFGSTSHMRQFIASRFALIYPQLCENILVYNQEFEESIMLFSVEIFTVPLLSATLVREYNFITTMLLILRSYFLHDEIFLKEIAECDNVMVNCESLAMTNRRCFHIFDDLRYLMYSENVKSIVPLQPQLLTQYIRFISIFQGMNPTKRCVDDHAEYEAEATENAMNATIYVAELNRSFSGCYKSDGKVLGDAILQTIDRISFWMNASRPEGSVYPVPKFKLERGVAIIDYQTYTQFISLHHPLHWYLSQLLENVECLEEETLKKYHWKSLFDLLTSSVSIEEASGADIKHLLMLFDHPIRVCALLAQSNAGVWNKNGPTTKEQVEQFLDPSLRENTYDLDLLLVQTAFSVLPPDQVMLTILDRYALLDWTNGNDYLDLKLYDESQFSIMIEELLHLLILCVGDRSTITKMPIRDRVMREIIHRCVQPIAYSVLTERISERFTELEAFDEILKNVTDFKPPNGIYDRGLYTLKPEYYDQIDPYFIHYTRRDRVEVEQVLENRNQKINLLRVPRLPQLNDSAFSGLLDLMESSLFYETITRSMQYAFRSTERSTNIVNEALYLLTMTVTSSVKANQKLAEFSTRPIRNSSQKHGGYEEVSLIELLLQYSNTKYSDIHHKVKFILQKLELSKNESVAHAIMEYEANIDEDDENTSESNRRKNTARNAQVRIANQFAEAQLQFLEQNRGTYDHTLMDMGDHLRPKRQRLWEDLAGPCIVCKEELERNSQYGMVGFLQLSNSVRYAPKDDEKMIRELICYTDLLDKPPSNTERFRDNLFRSSRDGIHASSCGHLMHQICFEKYISCQPTEHPRTSRKELLCPLCKTLGNVLIPIPEHKEGKFDDSTPNVEFEAWIENSFVSKLTESLVSSTDILANKPAKTENLENQYHLYSSMINTINNIRSESAGERIQNLNEREIFVEMLASTITNIEISHRETSSKSSGSLNETFLHRIDRSTWTMLHILSDNLNKAKVPEEPYLTQKLGATVDALLAYKWNENDQDKWNTSSPALYEDPFTLLVGLHEFAISYKLDLFYLVRVIYLLQLVQVIISTWETVILRDGNSFPDYSKVEGSSSEMEIQSEQEFIKQVLSTSGKSEAQIVSFFSIVKQPALKASIRKNCLPLLRKMLILLQSFFGFIPPHSQTEDADEEFERLCRYLRIPEMPESCQMNDLVLGWCKHIAFQCRNSRSKILLQFPGVYKLVELPNDVDTLVRESVVTACPNCHKISENPALCLLCGEIFCYQSSYCLVDQTGGCYRHMKQCSKTVGIFMVINQSVILLLRGTSGCILDAPYLDVHGEVDLGLTRGNPLFLNQHRYDELKRIWLSHAIPSYIARREEESQGVSQ</sequence>
<dbReference type="Gene3D" id="3.30.1390.10">
    <property type="match status" value="1"/>
</dbReference>
<dbReference type="InterPro" id="IPR044046">
    <property type="entry name" value="E3_ligase_UBR-like_C"/>
</dbReference>
<dbReference type="InterPro" id="IPR014719">
    <property type="entry name" value="Ribosomal_bL12_C/ClpS-like"/>
</dbReference>
<dbReference type="Pfam" id="PF02617">
    <property type="entry name" value="ClpS"/>
    <property type="match status" value="1"/>
</dbReference>
<dbReference type="InterPro" id="IPR055194">
    <property type="entry name" value="UBR1-like_WH"/>
</dbReference>
<dbReference type="InterPro" id="IPR036390">
    <property type="entry name" value="WH_DNA-bd_sf"/>
</dbReference>
<proteinExistence type="inferred from homology"/>
<keyword evidence="7" id="KW-1185">Reference proteome</keyword>
<dbReference type="PANTHER" id="PTHR21497">
    <property type="entry name" value="UBIQUITIN LIGASE E3 ALPHA-RELATED"/>
    <property type="match status" value="1"/>
</dbReference>
<comment type="caution">
    <text evidence="6">The sequence shown here is derived from an EMBL/GenBank/DDBJ whole genome shotgun (WGS) entry which is preliminary data.</text>
</comment>
<keyword evidence="6" id="KW-0012">Acyltransferase</keyword>
<keyword evidence="2 6" id="KW-0808">Transferase</keyword>
<name>A0ABR2W6M7_9FUNG</name>
<dbReference type="SUPFAM" id="SSF54736">
    <property type="entry name" value="ClpS-like"/>
    <property type="match status" value="1"/>
</dbReference>
<dbReference type="InterPro" id="IPR042065">
    <property type="entry name" value="E3_ELL-like"/>
</dbReference>
<evidence type="ECO:0000259" key="3">
    <source>
        <dbReference type="Pfam" id="PF02617"/>
    </source>
</evidence>
<gene>
    <name evidence="6" type="primary">UBR1_2</name>
    <name evidence="6" type="ORF">K7432_003149</name>
</gene>
<dbReference type="SUPFAM" id="SSF46785">
    <property type="entry name" value="Winged helix' DNA-binding domain"/>
    <property type="match status" value="1"/>
</dbReference>
<keyword evidence="2" id="KW-0479">Metal-binding</keyword>
<comment type="function">
    <text evidence="2">Ubiquitin ligase protein which is a component of the N-end rule pathway. Recognizes and binds to proteins bearing specific N-terminal residues that are destabilizing according to the N-end rule, leading to their ubiquitination and subsequent degradation.</text>
</comment>
<comment type="pathway">
    <text evidence="1 2">Protein modification; protein ubiquitination.</text>
</comment>
<evidence type="ECO:0000256" key="1">
    <source>
        <dbReference type="ARBA" id="ARBA00004906"/>
    </source>
</evidence>
<keyword evidence="2" id="KW-0862">Zinc</keyword>
<comment type="similarity">
    <text evidence="2">Belongs to the E3 ubiquitin-protein ligase UBR1-like family.</text>
</comment>
<organism evidence="6 7">
    <name type="scientific">Basidiobolus ranarum</name>
    <dbReference type="NCBI Taxonomy" id="34480"/>
    <lineage>
        <taxon>Eukaryota</taxon>
        <taxon>Fungi</taxon>
        <taxon>Fungi incertae sedis</taxon>
        <taxon>Zoopagomycota</taxon>
        <taxon>Entomophthoromycotina</taxon>
        <taxon>Basidiobolomycetes</taxon>
        <taxon>Basidiobolales</taxon>
        <taxon>Basidiobolaceae</taxon>
        <taxon>Basidiobolus</taxon>
    </lineage>
</organism>
<dbReference type="Gene3D" id="1.10.10.2670">
    <property type="entry name" value="E3 ubiquitin-protein ligase"/>
    <property type="match status" value="1"/>
</dbReference>
<reference evidence="6 7" key="1">
    <citation type="submission" date="2023-04" db="EMBL/GenBank/DDBJ databases">
        <title>Genome of Basidiobolus ranarum AG-B5.</title>
        <authorList>
            <person name="Stajich J.E."/>
            <person name="Carter-House D."/>
            <person name="Gryganskyi A."/>
        </authorList>
    </citation>
    <scope>NUCLEOTIDE SEQUENCE [LARGE SCALE GENOMIC DNA]</scope>
    <source>
        <strain evidence="6 7">AG-B5</strain>
    </source>
</reference>
<dbReference type="EMBL" id="JASJQH010006968">
    <property type="protein sequence ID" value="KAK9721786.1"/>
    <property type="molecule type" value="Genomic_DNA"/>
</dbReference>
<feature type="domain" description="E3 ubiquitin-protein ligase UBR-like C-terminal" evidence="4">
    <location>
        <begin position="1131"/>
        <end position="1551"/>
    </location>
</feature>
<dbReference type="EC" id="2.3.2.27" evidence="2"/>
<comment type="catalytic activity">
    <reaction evidence="2">
        <text>S-ubiquitinyl-[E2 ubiquitin-conjugating enzyme]-L-cysteine + [acceptor protein]-L-lysine = [E2 ubiquitin-conjugating enzyme]-L-cysteine + N(6)-ubiquitinyl-[acceptor protein]-L-lysine.</text>
        <dbReference type="EC" id="2.3.2.27"/>
    </reaction>
</comment>
<dbReference type="CDD" id="cd16482">
    <property type="entry name" value="RING-H2_UBR1-like"/>
    <property type="match status" value="1"/>
</dbReference>
<keyword evidence="2" id="KW-0833">Ubl conjugation pathway</keyword>
<dbReference type="Proteomes" id="UP001479436">
    <property type="component" value="Unassembled WGS sequence"/>
</dbReference>
<feature type="domain" description="Adaptor protein ClpS core" evidence="3">
    <location>
        <begin position="64"/>
        <end position="117"/>
    </location>
</feature>
<dbReference type="PANTHER" id="PTHR21497:SF24">
    <property type="entry name" value="E3 UBIQUITIN-PROTEIN LIGASE UBR1"/>
    <property type="match status" value="1"/>
</dbReference>
<dbReference type="InterPro" id="IPR003769">
    <property type="entry name" value="ClpS_core"/>
</dbReference>
<evidence type="ECO:0000313" key="7">
    <source>
        <dbReference type="Proteomes" id="UP001479436"/>
    </source>
</evidence>
<dbReference type="GO" id="GO:0061630">
    <property type="term" value="F:ubiquitin protein ligase activity"/>
    <property type="evidence" value="ECO:0007669"/>
    <property type="project" value="UniProtKB-EC"/>
</dbReference>
<feature type="domain" description="E3 ubiquitin-protein ligase UBR1-like winged-helix" evidence="5">
    <location>
        <begin position="648"/>
        <end position="737"/>
    </location>
</feature>
<protein>
    <recommendedName>
        <fullName evidence="2">E3 ubiquitin-protein ligase</fullName>
        <ecNumber evidence="2">2.3.2.27</ecNumber>
    </recommendedName>
</protein>
<keyword evidence="2" id="KW-0863">Zinc-finger</keyword>
<evidence type="ECO:0000313" key="6">
    <source>
        <dbReference type="EMBL" id="KAK9721786.1"/>
    </source>
</evidence>
<dbReference type="Pfam" id="PF18995">
    <property type="entry name" value="PRT6_C"/>
    <property type="match status" value="1"/>
</dbReference>
<accession>A0ABR2W6M7</accession>
<evidence type="ECO:0000256" key="2">
    <source>
        <dbReference type="RuleBase" id="RU366018"/>
    </source>
</evidence>
<evidence type="ECO:0000259" key="5">
    <source>
        <dbReference type="Pfam" id="PF22960"/>
    </source>
</evidence>
<evidence type="ECO:0000259" key="4">
    <source>
        <dbReference type="Pfam" id="PF18995"/>
    </source>
</evidence>